<dbReference type="OrthoDB" id="9785345at2"/>
<feature type="domain" description="Cell wall hydrolase SleB" evidence="2">
    <location>
        <begin position="87"/>
        <end position="187"/>
    </location>
</feature>
<feature type="chain" id="PRO_5039299773" evidence="1">
    <location>
        <begin position="27"/>
        <end position="190"/>
    </location>
</feature>
<accession>A0A4V6KBL6</accession>
<dbReference type="InterPro" id="IPR042047">
    <property type="entry name" value="SleB_dom1"/>
</dbReference>
<reference evidence="3 4" key="1">
    <citation type="submission" date="2019-05" db="EMBL/GenBank/DDBJ databases">
        <authorList>
            <consortium name="Pathogen Informatics"/>
        </authorList>
    </citation>
    <scope>NUCLEOTIDE SEQUENCE [LARGE SCALE GENOMIC DNA]</scope>
    <source>
        <strain evidence="3 4">NCTC503</strain>
    </source>
</reference>
<keyword evidence="4" id="KW-1185">Reference proteome</keyword>
<dbReference type="InterPro" id="IPR011105">
    <property type="entry name" value="Cell_wall_hydrolase_SleB"/>
</dbReference>
<sequence length="190" mass="21233">MNTKKLILTFTLVLSFLVFTSPTTNALSANKQNEKKVVALNSYAEGKKLYNEKDNAKAVFNNNHQQLKVTDKDIYLMAQIVYGESRGEPYKGKVAVASVILNRARDSHFPKSIEGVIKQKGAFSCVQNGVINVVPTEECYSAVFEALKGNDPTNKALFFYNPKIATCGWMKNTKKSNEQSIGRHVFFIIN</sequence>
<dbReference type="GO" id="GO:0016787">
    <property type="term" value="F:hydrolase activity"/>
    <property type="evidence" value="ECO:0007669"/>
    <property type="project" value="InterPro"/>
</dbReference>
<dbReference type="KEGG" id="hhw:NCTC503_00289"/>
<organism evidence="3 4">
    <name type="scientific">Hathewaya histolytica</name>
    <name type="common">Clostridium histolyticum</name>
    <dbReference type="NCBI Taxonomy" id="1498"/>
    <lineage>
        <taxon>Bacteria</taxon>
        <taxon>Bacillati</taxon>
        <taxon>Bacillota</taxon>
        <taxon>Clostridia</taxon>
        <taxon>Eubacteriales</taxon>
        <taxon>Clostridiaceae</taxon>
        <taxon>Hathewaya</taxon>
    </lineage>
</organism>
<dbReference type="EMBL" id="LR590481">
    <property type="protein sequence ID" value="VTQ83107.1"/>
    <property type="molecule type" value="Genomic_DNA"/>
</dbReference>
<gene>
    <name evidence="3" type="primary">sleB_1</name>
    <name evidence="3" type="ORF">NCTC503_00289</name>
</gene>
<dbReference type="Gene3D" id="6.20.240.60">
    <property type="match status" value="1"/>
</dbReference>
<dbReference type="RefSeq" id="WP_138209110.1">
    <property type="nucleotide sequence ID" value="NZ_CBCRUQ010000023.1"/>
</dbReference>
<proteinExistence type="predicted"/>
<dbReference type="Proteomes" id="UP000308489">
    <property type="component" value="Chromosome 1"/>
</dbReference>
<dbReference type="Pfam" id="PF07486">
    <property type="entry name" value="Hydrolase_2"/>
    <property type="match status" value="1"/>
</dbReference>
<dbReference type="AlphaFoldDB" id="A0A4V6KBL6"/>
<feature type="signal peptide" evidence="1">
    <location>
        <begin position="1"/>
        <end position="26"/>
    </location>
</feature>
<evidence type="ECO:0000313" key="3">
    <source>
        <dbReference type="EMBL" id="VTQ83107.1"/>
    </source>
</evidence>
<evidence type="ECO:0000256" key="1">
    <source>
        <dbReference type="SAM" id="SignalP"/>
    </source>
</evidence>
<evidence type="ECO:0000259" key="2">
    <source>
        <dbReference type="Pfam" id="PF07486"/>
    </source>
</evidence>
<evidence type="ECO:0000313" key="4">
    <source>
        <dbReference type="Proteomes" id="UP000308489"/>
    </source>
</evidence>
<keyword evidence="1" id="KW-0732">Signal</keyword>
<name>A0A4V6KBL6_HATHI</name>
<dbReference type="Gene3D" id="1.10.10.2520">
    <property type="entry name" value="Cell wall hydrolase SleB, domain 1"/>
    <property type="match status" value="1"/>
</dbReference>
<protein>
    <submittedName>
        <fullName evidence="3">Spore cortex-lytic enzyme (SCLE)</fullName>
    </submittedName>
</protein>